<dbReference type="SUPFAM" id="SSF52540">
    <property type="entry name" value="P-loop containing nucleoside triphosphate hydrolases"/>
    <property type="match status" value="1"/>
</dbReference>
<evidence type="ECO:0000256" key="3">
    <source>
        <dbReference type="ARBA" id="ARBA00022741"/>
    </source>
</evidence>
<dbReference type="Pfam" id="PF00005">
    <property type="entry name" value="ABC_tran"/>
    <property type="match status" value="1"/>
</dbReference>
<dbReference type="PANTHER" id="PTHR43117:SF4">
    <property type="entry name" value="OSMOPROTECTANT IMPORT ATP-BINDING PROTEIN OSMV"/>
    <property type="match status" value="1"/>
</dbReference>
<reference evidence="8" key="1">
    <citation type="submission" date="2016-10" db="EMBL/GenBank/DDBJ databases">
        <authorList>
            <person name="Varghese N."/>
            <person name="Submissions S."/>
        </authorList>
    </citation>
    <scope>NUCLEOTIDE SEQUENCE [LARGE SCALE GENOMIC DNA]</scope>
    <source>
        <strain evidence="8">DSM 21368</strain>
    </source>
</reference>
<dbReference type="InterPro" id="IPR003593">
    <property type="entry name" value="AAA+_ATPase"/>
</dbReference>
<dbReference type="Proteomes" id="UP000199220">
    <property type="component" value="Unassembled WGS sequence"/>
</dbReference>
<accession>A0A1H5GPW8</accession>
<protein>
    <recommendedName>
        <fullName evidence="5">ABC-type quaternary amine transporter</fullName>
        <ecNumber evidence="5">7.6.2.9</ecNumber>
    </recommendedName>
</protein>
<evidence type="ECO:0000256" key="5">
    <source>
        <dbReference type="ARBA" id="ARBA00066388"/>
    </source>
</evidence>
<dbReference type="AlphaFoldDB" id="A0A1H5GPW8"/>
<feature type="domain" description="ABC transporter" evidence="6">
    <location>
        <begin position="6"/>
        <end position="242"/>
    </location>
</feature>
<proteinExistence type="inferred from homology"/>
<sequence length="335" mass="35523">MAEPMIRLAELTKTYPGQQHPAVDGISMEVAEGEIVVLVGPSGCGKTTTLKMINRIIEPTSGRIFVGGEDVTHIDATSLRRRIGYVIQQGGLFPHMTVAGNIGIVPSLLGWDKKRTAARTDELLELIGLEPALYRQKYPQQLSGGQQQRVGVARALAADPPVLLMDEPFGAVDPIARAGLQDELLQIQSEVRKTIVFVTHDIDEAVKIGDRIAVLQDGAHIAQLDGPGRLLASPANAFVEQFVGAGAQIRGLSLSQVAELDLEPVPADAAAWETIAPQATLHAALDRLLTAPGHALAVVGGDGRALGALTVPTLLTAIDRRNAGWDAELDPGEAR</sequence>
<keyword evidence="4 7" id="KW-0067">ATP-binding</keyword>
<comment type="similarity">
    <text evidence="1">Belongs to the ABC transporter superfamily.</text>
</comment>
<keyword evidence="3" id="KW-0547">Nucleotide-binding</keyword>
<dbReference type="GO" id="GO:0005524">
    <property type="term" value="F:ATP binding"/>
    <property type="evidence" value="ECO:0007669"/>
    <property type="project" value="UniProtKB-KW"/>
</dbReference>
<name>A0A1H5GPW8_9MICO</name>
<evidence type="ECO:0000259" key="6">
    <source>
        <dbReference type="PROSITE" id="PS50893"/>
    </source>
</evidence>
<dbReference type="FunFam" id="3.40.50.300:FF:000425">
    <property type="entry name" value="Probable ABC transporter, ATP-binding subunit"/>
    <property type="match status" value="1"/>
</dbReference>
<dbReference type="SMART" id="SM00382">
    <property type="entry name" value="AAA"/>
    <property type="match status" value="1"/>
</dbReference>
<dbReference type="EMBL" id="FNTX01000001">
    <property type="protein sequence ID" value="SEE17575.1"/>
    <property type="molecule type" value="Genomic_DNA"/>
</dbReference>
<gene>
    <name evidence="7" type="ORF">SAMN04488554_1717</name>
</gene>
<evidence type="ECO:0000313" key="8">
    <source>
        <dbReference type="Proteomes" id="UP000199220"/>
    </source>
</evidence>
<dbReference type="InterPro" id="IPR027417">
    <property type="entry name" value="P-loop_NTPase"/>
</dbReference>
<organism evidence="7 8">
    <name type="scientific">Ruania alba</name>
    <dbReference type="NCBI Taxonomy" id="648782"/>
    <lineage>
        <taxon>Bacteria</taxon>
        <taxon>Bacillati</taxon>
        <taxon>Actinomycetota</taxon>
        <taxon>Actinomycetes</taxon>
        <taxon>Micrococcales</taxon>
        <taxon>Ruaniaceae</taxon>
        <taxon>Ruania</taxon>
    </lineage>
</organism>
<dbReference type="EC" id="7.6.2.9" evidence="5"/>
<evidence type="ECO:0000313" key="7">
    <source>
        <dbReference type="EMBL" id="SEE17575.1"/>
    </source>
</evidence>
<dbReference type="InterPro" id="IPR017871">
    <property type="entry name" value="ABC_transporter-like_CS"/>
</dbReference>
<evidence type="ECO:0000256" key="1">
    <source>
        <dbReference type="ARBA" id="ARBA00005417"/>
    </source>
</evidence>
<dbReference type="GO" id="GO:0015418">
    <property type="term" value="F:ABC-type quaternary ammonium compound transporting activity"/>
    <property type="evidence" value="ECO:0007669"/>
    <property type="project" value="UniProtKB-EC"/>
</dbReference>
<evidence type="ECO:0000256" key="2">
    <source>
        <dbReference type="ARBA" id="ARBA00022448"/>
    </source>
</evidence>
<dbReference type="GO" id="GO:0016887">
    <property type="term" value="F:ATP hydrolysis activity"/>
    <property type="evidence" value="ECO:0007669"/>
    <property type="project" value="InterPro"/>
</dbReference>
<dbReference type="PANTHER" id="PTHR43117">
    <property type="entry name" value="OSMOPROTECTANT IMPORT ATP-BINDING PROTEIN OSMV"/>
    <property type="match status" value="1"/>
</dbReference>
<dbReference type="PROSITE" id="PS50893">
    <property type="entry name" value="ABC_TRANSPORTER_2"/>
    <property type="match status" value="1"/>
</dbReference>
<dbReference type="STRING" id="648782.SAMN04488554_1717"/>
<keyword evidence="2" id="KW-0813">Transport</keyword>
<evidence type="ECO:0000256" key="4">
    <source>
        <dbReference type="ARBA" id="ARBA00022840"/>
    </source>
</evidence>
<dbReference type="PROSITE" id="PS00211">
    <property type="entry name" value="ABC_TRANSPORTER_1"/>
    <property type="match status" value="1"/>
</dbReference>
<dbReference type="Gene3D" id="3.40.50.300">
    <property type="entry name" value="P-loop containing nucleotide triphosphate hydrolases"/>
    <property type="match status" value="1"/>
</dbReference>
<dbReference type="InterPro" id="IPR003439">
    <property type="entry name" value="ABC_transporter-like_ATP-bd"/>
</dbReference>
<keyword evidence="8" id="KW-1185">Reference proteome</keyword>